<name>A0ABN1QLP8_9ACTN</name>
<accession>A0ABN1QLP8</accession>
<keyword evidence="2" id="KW-1185">Reference proteome</keyword>
<dbReference type="Proteomes" id="UP001500542">
    <property type="component" value="Unassembled WGS sequence"/>
</dbReference>
<evidence type="ECO:0000313" key="2">
    <source>
        <dbReference type="Proteomes" id="UP001500542"/>
    </source>
</evidence>
<organism evidence="1 2">
    <name type="scientific">Kribbella koreensis</name>
    <dbReference type="NCBI Taxonomy" id="57909"/>
    <lineage>
        <taxon>Bacteria</taxon>
        <taxon>Bacillati</taxon>
        <taxon>Actinomycetota</taxon>
        <taxon>Actinomycetes</taxon>
        <taxon>Propionibacteriales</taxon>
        <taxon>Kribbellaceae</taxon>
        <taxon>Kribbella</taxon>
    </lineage>
</organism>
<sequence>MDLDREFFAAFPGDGLVVRLAWVDVAAGGEAPGVGVVLARGVAVHQEYEAVADEDGDCDLDPGGHRVTLGANERLWGGRLWVLFVGCPGGLVYVRLVGAGEPGLG</sequence>
<protein>
    <submittedName>
        <fullName evidence="1">Uncharacterized protein</fullName>
    </submittedName>
</protein>
<dbReference type="EMBL" id="BAAAHK010000008">
    <property type="protein sequence ID" value="GAA0944111.1"/>
    <property type="molecule type" value="Genomic_DNA"/>
</dbReference>
<reference evidence="1 2" key="1">
    <citation type="journal article" date="2019" name="Int. J. Syst. Evol. Microbiol.">
        <title>The Global Catalogue of Microorganisms (GCM) 10K type strain sequencing project: providing services to taxonomists for standard genome sequencing and annotation.</title>
        <authorList>
            <consortium name="The Broad Institute Genomics Platform"/>
            <consortium name="The Broad Institute Genome Sequencing Center for Infectious Disease"/>
            <person name="Wu L."/>
            <person name="Ma J."/>
        </authorList>
    </citation>
    <scope>NUCLEOTIDE SEQUENCE [LARGE SCALE GENOMIC DNA]</scope>
    <source>
        <strain evidence="1 2">JCM 10977</strain>
    </source>
</reference>
<proteinExistence type="predicted"/>
<evidence type="ECO:0000313" key="1">
    <source>
        <dbReference type="EMBL" id="GAA0944111.1"/>
    </source>
</evidence>
<gene>
    <name evidence="1" type="ORF">GCM10009554_38020</name>
</gene>
<comment type="caution">
    <text evidence="1">The sequence shown here is derived from an EMBL/GenBank/DDBJ whole genome shotgun (WGS) entry which is preliminary data.</text>
</comment>